<dbReference type="OrthoDB" id="9787344at2"/>
<gene>
    <name evidence="4" type="ORF">DVR12_02695</name>
</gene>
<feature type="domain" description="HTH LytTR-type" evidence="3">
    <location>
        <begin position="138"/>
        <end position="237"/>
    </location>
</feature>
<dbReference type="EMBL" id="QPMM01000001">
    <property type="protein sequence ID" value="RFS26714.1"/>
    <property type="molecule type" value="Genomic_DNA"/>
</dbReference>
<feature type="domain" description="Response regulatory" evidence="2">
    <location>
        <begin position="4"/>
        <end position="115"/>
    </location>
</feature>
<reference evidence="4 5" key="1">
    <citation type="submission" date="2018-07" db="EMBL/GenBank/DDBJ databases">
        <title>Chitinophaga K2CV101002-2 sp. nov., isolated from a monsoon evergreen broad-leaved forest soil.</title>
        <authorList>
            <person name="Lv Y."/>
        </authorList>
    </citation>
    <scope>NUCLEOTIDE SEQUENCE [LARGE SCALE GENOMIC DNA]</scope>
    <source>
        <strain evidence="4 5">GDMCC 1.1288</strain>
    </source>
</reference>
<dbReference type="GO" id="GO:0003677">
    <property type="term" value="F:DNA binding"/>
    <property type="evidence" value="ECO:0007669"/>
    <property type="project" value="UniProtKB-KW"/>
</dbReference>
<evidence type="ECO:0000259" key="2">
    <source>
        <dbReference type="PROSITE" id="PS50110"/>
    </source>
</evidence>
<dbReference type="Proteomes" id="UP000260644">
    <property type="component" value="Unassembled WGS sequence"/>
</dbReference>
<dbReference type="Pfam" id="PF00072">
    <property type="entry name" value="Response_reg"/>
    <property type="match status" value="1"/>
</dbReference>
<dbReference type="Gene3D" id="2.40.50.1020">
    <property type="entry name" value="LytTr DNA-binding domain"/>
    <property type="match status" value="1"/>
</dbReference>
<evidence type="ECO:0000256" key="1">
    <source>
        <dbReference type="PROSITE-ProRule" id="PRU00169"/>
    </source>
</evidence>
<accession>A0A3E1YH81</accession>
<evidence type="ECO:0000259" key="3">
    <source>
        <dbReference type="PROSITE" id="PS50930"/>
    </source>
</evidence>
<dbReference type="InterPro" id="IPR011006">
    <property type="entry name" value="CheY-like_superfamily"/>
</dbReference>
<dbReference type="Pfam" id="PF04397">
    <property type="entry name" value="LytTR"/>
    <property type="match status" value="1"/>
</dbReference>
<dbReference type="PROSITE" id="PS50110">
    <property type="entry name" value="RESPONSE_REGULATORY"/>
    <property type="match status" value="1"/>
</dbReference>
<keyword evidence="4" id="KW-0238">DNA-binding</keyword>
<dbReference type="SMART" id="SM00448">
    <property type="entry name" value="REC"/>
    <property type="match status" value="1"/>
</dbReference>
<proteinExistence type="predicted"/>
<dbReference type="RefSeq" id="WP_116973905.1">
    <property type="nucleotide sequence ID" value="NZ_QPMM01000001.1"/>
</dbReference>
<protein>
    <submittedName>
        <fullName evidence="4">DNA-binding response regulator</fullName>
    </submittedName>
</protein>
<dbReference type="PANTHER" id="PTHR37299:SF1">
    <property type="entry name" value="STAGE 0 SPORULATION PROTEIN A HOMOLOG"/>
    <property type="match status" value="1"/>
</dbReference>
<sequence length="249" mass="28788">MKYNCLIIEDNIIERDLLEMYLDKINILEIKSSCQHASEAFKILSSTRIDIVFSDIDMPDISGIELLKGLKNPPIFIFTTSHLEHAAESFELDVLDFIPKPVSMERLIKSINKAIEHLDLKSKVQTLEVEQRGDRDFFFIKDSKGYARLNYEEIVYIESFGDFSKLRTENGQTYTALINLKNLSLQLPDFFIRVHKQYLINFNKIMSVNTSEIILDGGAKIPISISYREELLQLINNRTLNRIAKESAF</sequence>
<dbReference type="PROSITE" id="PS50930">
    <property type="entry name" value="HTH_LYTTR"/>
    <property type="match status" value="1"/>
</dbReference>
<keyword evidence="5" id="KW-1185">Reference proteome</keyword>
<organism evidence="4 5">
    <name type="scientific">Chitinophaga silvatica</name>
    <dbReference type="NCBI Taxonomy" id="2282649"/>
    <lineage>
        <taxon>Bacteria</taxon>
        <taxon>Pseudomonadati</taxon>
        <taxon>Bacteroidota</taxon>
        <taxon>Chitinophagia</taxon>
        <taxon>Chitinophagales</taxon>
        <taxon>Chitinophagaceae</taxon>
        <taxon>Chitinophaga</taxon>
    </lineage>
</organism>
<dbReference type="GO" id="GO:0000156">
    <property type="term" value="F:phosphorelay response regulator activity"/>
    <property type="evidence" value="ECO:0007669"/>
    <property type="project" value="InterPro"/>
</dbReference>
<comment type="caution">
    <text evidence="4">The sequence shown here is derived from an EMBL/GenBank/DDBJ whole genome shotgun (WGS) entry which is preliminary data.</text>
</comment>
<dbReference type="AlphaFoldDB" id="A0A3E1YH81"/>
<name>A0A3E1YH81_9BACT</name>
<feature type="modified residue" description="4-aspartylphosphate" evidence="1">
    <location>
        <position position="55"/>
    </location>
</feature>
<dbReference type="InterPro" id="IPR046947">
    <property type="entry name" value="LytR-like"/>
</dbReference>
<evidence type="ECO:0000313" key="5">
    <source>
        <dbReference type="Proteomes" id="UP000260644"/>
    </source>
</evidence>
<dbReference type="SMART" id="SM00850">
    <property type="entry name" value="LytTR"/>
    <property type="match status" value="1"/>
</dbReference>
<dbReference type="PANTHER" id="PTHR37299">
    <property type="entry name" value="TRANSCRIPTIONAL REGULATOR-RELATED"/>
    <property type="match status" value="1"/>
</dbReference>
<dbReference type="Gene3D" id="3.40.50.2300">
    <property type="match status" value="1"/>
</dbReference>
<dbReference type="InterPro" id="IPR001789">
    <property type="entry name" value="Sig_transdc_resp-reg_receiver"/>
</dbReference>
<dbReference type="SUPFAM" id="SSF52172">
    <property type="entry name" value="CheY-like"/>
    <property type="match status" value="1"/>
</dbReference>
<evidence type="ECO:0000313" key="4">
    <source>
        <dbReference type="EMBL" id="RFS26714.1"/>
    </source>
</evidence>
<dbReference type="InterPro" id="IPR007492">
    <property type="entry name" value="LytTR_DNA-bd_dom"/>
</dbReference>
<keyword evidence="1" id="KW-0597">Phosphoprotein</keyword>